<name>A0A8X8B3E4_BRACI</name>
<dbReference type="SMART" id="SM00848">
    <property type="entry name" value="Inhibitor_I29"/>
    <property type="match status" value="1"/>
</dbReference>
<dbReference type="SUPFAM" id="SSF54001">
    <property type="entry name" value="Cysteine proteinases"/>
    <property type="match status" value="1"/>
</dbReference>
<organism evidence="2 3">
    <name type="scientific">Brassica carinata</name>
    <name type="common">Ethiopian mustard</name>
    <name type="synonym">Abyssinian cabbage</name>
    <dbReference type="NCBI Taxonomy" id="52824"/>
    <lineage>
        <taxon>Eukaryota</taxon>
        <taxon>Viridiplantae</taxon>
        <taxon>Streptophyta</taxon>
        <taxon>Embryophyta</taxon>
        <taxon>Tracheophyta</taxon>
        <taxon>Spermatophyta</taxon>
        <taxon>Magnoliopsida</taxon>
        <taxon>eudicotyledons</taxon>
        <taxon>Gunneridae</taxon>
        <taxon>Pentapetalae</taxon>
        <taxon>rosids</taxon>
        <taxon>malvids</taxon>
        <taxon>Brassicales</taxon>
        <taxon>Brassicaceae</taxon>
        <taxon>Brassiceae</taxon>
        <taxon>Brassica</taxon>
    </lineage>
</organism>
<evidence type="ECO:0000313" key="3">
    <source>
        <dbReference type="Proteomes" id="UP000886595"/>
    </source>
</evidence>
<reference evidence="2 3" key="1">
    <citation type="submission" date="2020-02" db="EMBL/GenBank/DDBJ databases">
        <authorList>
            <person name="Ma Q."/>
            <person name="Huang Y."/>
            <person name="Song X."/>
            <person name="Pei D."/>
        </authorList>
    </citation>
    <scope>NUCLEOTIDE SEQUENCE [LARGE SCALE GENOMIC DNA]</scope>
    <source>
        <strain evidence="2">Sxm20200214</strain>
        <tissue evidence="2">Leaf</tissue>
    </source>
</reference>
<proteinExistence type="predicted"/>
<accession>A0A8X8B3E4</accession>
<dbReference type="InterPro" id="IPR038765">
    <property type="entry name" value="Papain-like_cys_pep_sf"/>
</dbReference>
<dbReference type="InterPro" id="IPR013201">
    <property type="entry name" value="Prot_inhib_I29"/>
</dbReference>
<dbReference type="Proteomes" id="UP000886595">
    <property type="component" value="Unassembled WGS sequence"/>
</dbReference>
<feature type="domain" description="Cathepsin propeptide inhibitor" evidence="1">
    <location>
        <begin position="9"/>
        <end position="64"/>
    </location>
</feature>
<evidence type="ECO:0000313" key="2">
    <source>
        <dbReference type="EMBL" id="KAG2320212.1"/>
    </source>
</evidence>
<dbReference type="OrthoDB" id="665764at2759"/>
<evidence type="ECO:0000259" key="1">
    <source>
        <dbReference type="SMART" id="SM00848"/>
    </source>
</evidence>
<protein>
    <recommendedName>
        <fullName evidence="1">Cathepsin propeptide inhibitor domain-containing protein</fullName>
    </recommendedName>
</protein>
<dbReference type="EMBL" id="JAAMPC010000003">
    <property type="protein sequence ID" value="KAG2320212.1"/>
    <property type="molecule type" value="Genomic_DNA"/>
</dbReference>
<dbReference type="AlphaFoldDB" id="A0A8X8B3E4"/>
<dbReference type="Gene3D" id="1.10.287.2250">
    <property type="match status" value="1"/>
</dbReference>
<sequence>MAIGNGSRSGFTHTHGISYGGKEEWMRRFEIYKSNLQLIDHINSLDLPSKLTDTLFADMTMDEVMALFPVMDDERLVCDAAAAEMHDEPEDGLQAEPEIVSEYDRNLAL</sequence>
<dbReference type="Pfam" id="PF08246">
    <property type="entry name" value="Inhibitor_I29"/>
    <property type="match status" value="1"/>
</dbReference>
<comment type="caution">
    <text evidence="2">The sequence shown here is derived from an EMBL/GenBank/DDBJ whole genome shotgun (WGS) entry which is preliminary data.</text>
</comment>
<keyword evidence="3" id="KW-1185">Reference proteome</keyword>
<gene>
    <name evidence="2" type="ORF">Bca52824_013425</name>
</gene>